<dbReference type="Proteomes" id="UP000594263">
    <property type="component" value="Unplaced"/>
</dbReference>
<name>A0A7N0UNG1_KALFE</name>
<keyword evidence="2" id="KW-1185">Reference proteome</keyword>
<evidence type="ECO:0000313" key="1">
    <source>
        <dbReference type="EnsemblPlants" id="Kaladp0076s0141.1.v1.1.CDS.1"/>
    </source>
</evidence>
<dbReference type="AlphaFoldDB" id="A0A7N0UNG1"/>
<sequence>MFNDIEELNSIIFFLVQNKHLLRQVHTFYDDVSRTVLHPCHFHLSLFLILEIGYQCLLQVIFFLASSHITHYECFFLGKLLNSNDIGRSNYFFQTTTENFF</sequence>
<accession>A0A7N0UNG1</accession>
<proteinExistence type="predicted"/>
<evidence type="ECO:0000313" key="2">
    <source>
        <dbReference type="Proteomes" id="UP000594263"/>
    </source>
</evidence>
<protein>
    <submittedName>
        <fullName evidence="1">Uncharacterized protein</fullName>
    </submittedName>
</protein>
<reference evidence="1" key="1">
    <citation type="submission" date="2021-01" db="UniProtKB">
        <authorList>
            <consortium name="EnsemblPlants"/>
        </authorList>
    </citation>
    <scope>IDENTIFICATION</scope>
</reference>
<organism evidence="1 2">
    <name type="scientific">Kalanchoe fedtschenkoi</name>
    <name type="common">Lavender scallops</name>
    <name type="synonym">South American air plant</name>
    <dbReference type="NCBI Taxonomy" id="63787"/>
    <lineage>
        <taxon>Eukaryota</taxon>
        <taxon>Viridiplantae</taxon>
        <taxon>Streptophyta</taxon>
        <taxon>Embryophyta</taxon>
        <taxon>Tracheophyta</taxon>
        <taxon>Spermatophyta</taxon>
        <taxon>Magnoliopsida</taxon>
        <taxon>eudicotyledons</taxon>
        <taxon>Gunneridae</taxon>
        <taxon>Pentapetalae</taxon>
        <taxon>Saxifragales</taxon>
        <taxon>Crassulaceae</taxon>
        <taxon>Kalanchoe</taxon>
    </lineage>
</organism>
<dbReference type="EnsemblPlants" id="Kaladp0076s0141.1.v1.1">
    <property type="protein sequence ID" value="Kaladp0076s0141.1.v1.1.CDS.1"/>
    <property type="gene ID" value="Kaladp0076s0141.v1.1"/>
</dbReference>
<dbReference type="Gramene" id="Kaladp0076s0141.1.v1.1">
    <property type="protein sequence ID" value="Kaladp0076s0141.1.v1.1.CDS.1"/>
    <property type="gene ID" value="Kaladp0076s0141.v1.1"/>
</dbReference>